<dbReference type="GO" id="GO:0006457">
    <property type="term" value="P:protein folding"/>
    <property type="evidence" value="ECO:0007669"/>
    <property type="project" value="TreeGrafter"/>
</dbReference>
<dbReference type="CDD" id="cd06467">
    <property type="entry name" value="p23_NUDC_like"/>
    <property type="match status" value="1"/>
</dbReference>
<dbReference type="GO" id="GO:0051082">
    <property type="term" value="F:unfolded protein binding"/>
    <property type="evidence" value="ECO:0007669"/>
    <property type="project" value="TreeGrafter"/>
</dbReference>
<gene>
    <name evidence="4" type="ORF">JKP88DRAFT_162012</name>
</gene>
<dbReference type="PANTHER" id="PTHR12356:SF17">
    <property type="entry name" value="CS DOMAIN-CONTAINING PROTEIN"/>
    <property type="match status" value="1"/>
</dbReference>
<dbReference type="OrthoDB" id="416217at2759"/>
<dbReference type="PROSITE" id="PS51203">
    <property type="entry name" value="CS"/>
    <property type="match status" value="1"/>
</dbReference>
<evidence type="ECO:0000256" key="2">
    <source>
        <dbReference type="SAM" id="MobiDB-lite"/>
    </source>
</evidence>
<accession>A0A835Z5P8</accession>
<keyword evidence="1" id="KW-0597">Phosphoprotein</keyword>
<proteinExistence type="predicted"/>
<dbReference type="GO" id="GO:0005737">
    <property type="term" value="C:cytoplasm"/>
    <property type="evidence" value="ECO:0007669"/>
    <property type="project" value="TreeGrafter"/>
</dbReference>
<dbReference type="Proteomes" id="UP000664859">
    <property type="component" value="Unassembled WGS sequence"/>
</dbReference>
<evidence type="ECO:0000313" key="4">
    <source>
        <dbReference type="EMBL" id="KAG5186928.1"/>
    </source>
</evidence>
<evidence type="ECO:0000259" key="3">
    <source>
        <dbReference type="PROSITE" id="PS51203"/>
    </source>
</evidence>
<keyword evidence="5" id="KW-1185">Reference proteome</keyword>
<feature type="compositionally biased region" description="Polar residues" evidence="2">
    <location>
        <begin position="75"/>
        <end position="93"/>
    </location>
</feature>
<dbReference type="InterPro" id="IPR037898">
    <property type="entry name" value="NudC_fam"/>
</dbReference>
<dbReference type="InterPro" id="IPR008978">
    <property type="entry name" value="HSP20-like_chaperone"/>
</dbReference>
<dbReference type="Pfam" id="PF04969">
    <property type="entry name" value="CS"/>
    <property type="match status" value="1"/>
</dbReference>
<feature type="domain" description="CS" evidence="3">
    <location>
        <begin position="99"/>
        <end position="190"/>
    </location>
</feature>
<sequence>MADESRYDELLMTMAGQLGSIDGLLRTLFSFLHRKTDFYVEWDPALLASERPTMGFVSGKAEELLLQAFQSTTDGGGVTAQQSQQPGTKQTPVGNGGACPDHGYCWTQTLQEVTVYVDVPKGTRGRDMVCDIGTRSLSCKLKGAGGQQASKEIPFTALAARRSLWNLDSDDGVLVVTLEKVAKTWWACALEGHPEIDTSKVDSTCKVGDYDEDTQAAIRKIMFDQKQKRMGLPTSDELTASDLLEKAKLAPGSPFMPGGPLADAPGGNHP</sequence>
<dbReference type="EMBL" id="JAFCMP010000101">
    <property type="protein sequence ID" value="KAG5186928.1"/>
    <property type="molecule type" value="Genomic_DNA"/>
</dbReference>
<dbReference type="PANTHER" id="PTHR12356">
    <property type="entry name" value="NUCLEAR MOVEMENT PROTEIN NUDC"/>
    <property type="match status" value="1"/>
</dbReference>
<evidence type="ECO:0000313" key="5">
    <source>
        <dbReference type="Proteomes" id="UP000664859"/>
    </source>
</evidence>
<protein>
    <submittedName>
        <fullName evidence="4">Nuclear migration protein nudC-like protein</fullName>
    </submittedName>
</protein>
<dbReference type="InterPro" id="IPR007052">
    <property type="entry name" value="CS_dom"/>
</dbReference>
<feature type="region of interest" description="Disordered" evidence="2">
    <location>
        <begin position="249"/>
        <end position="270"/>
    </location>
</feature>
<organism evidence="4 5">
    <name type="scientific">Tribonema minus</name>
    <dbReference type="NCBI Taxonomy" id="303371"/>
    <lineage>
        <taxon>Eukaryota</taxon>
        <taxon>Sar</taxon>
        <taxon>Stramenopiles</taxon>
        <taxon>Ochrophyta</taxon>
        <taxon>PX clade</taxon>
        <taxon>Xanthophyceae</taxon>
        <taxon>Tribonematales</taxon>
        <taxon>Tribonemataceae</taxon>
        <taxon>Tribonema</taxon>
    </lineage>
</organism>
<comment type="caution">
    <text evidence="4">The sequence shown here is derived from an EMBL/GenBank/DDBJ whole genome shotgun (WGS) entry which is preliminary data.</text>
</comment>
<reference evidence="4" key="1">
    <citation type="submission" date="2021-02" db="EMBL/GenBank/DDBJ databases">
        <title>First Annotated Genome of the Yellow-green Alga Tribonema minus.</title>
        <authorList>
            <person name="Mahan K.M."/>
        </authorList>
    </citation>
    <scope>NUCLEOTIDE SEQUENCE</scope>
    <source>
        <strain evidence="4">UTEX B ZZ1240</strain>
    </source>
</reference>
<dbReference type="Gene3D" id="2.60.40.790">
    <property type="match status" value="1"/>
</dbReference>
<dbReference type="InterPro" id="IPR025934">
    <property type="entry name" value="NudC_N_dom"/>
</dbReference>
<name>A0A835Z5P8_9STRA</name>
<dbReference type="AlphaFoldDB" id="A0A835Z5P8"/>
<feature type="region of interest" description="Disordered" evidence="2">
    <location>
        <begin position="75"/>
        <end position="94"/>
    </location>
</feature>
<evidence type="ECO:0000256" key="1">
    <source>
        <dbReference type="ARBA" id="ARBA00022553"/>
    </source>
</evidence>
<dbReference type="SUPFAM" id="SSF49764">
    <property type="entry name" value="HSP20-like chaperones"/>
    <property type="match status" value="1"/>
</dbReference>
<dbReference type="Pfam" id="PF14050">
    <property type="entry name" value="Nudc_N"/>
    <property type="match status" value="1"/>
</dbReference>